<dbReference type="Gene3D" id="2.60.40.10">
    <property type="entry name" value="Immunoglobulins"/>
    <property type="match status" value="3"/>
</dbReference>
<evidence type="ECO:0000313" key="11">
    <source>
        <dbReference type="Proteomes" id="UP001159405"/>
    </source>
</evidence>
<dbReference type="InterPro" id="IPR051275">
    <property type="entry name" value="Cell_adhesion_signaling"/>
</dbReference>
<keyword evidence="5" id="KW-0393">Immunoglobulin domain</keyword>
<dbReference type="InterPro" id="IPR007110">
    <property type="entry name" value="Ig-like_dom"/>
</dbReference>
<evidence type="ECO:0000313" key="10">
    <source>
        <dbReference type="EMBL" id="CAH3158220.1"/>
    </source>
</evidence>
<proteinExistence type="predicted"/>
<feature type="compositionally biased region" description="Basic and acidic residues" evidence="6">
    <location>
        <begin position="501"/>
        <end position="535"/>
    </location>
</feature>
<evidence type="ECO:0000256" key="4">
    <source>
        <dbReference type="ARBA" id="ARBA00023180"/>
    </source>
</evidence>
<dbReference type="Pfam" id="PF13927">
    <property type="entry name" value="Ig_3"/>
    <property type="match status" value="2"/>
</dbReference>
<evidence type="ECO:0000256" key="8">
    <source>
        <dbReference type="SAM" id="SignalP"/>
    </source>
</evidence>
<dbReference type="EMBL" id="CALNXK010000110">
    <property type="protein sequence ID" value="CAH3158220.1"/>
    <property type="molecule type" value="Genomic_DNA"/>
</dbReference>
<dbReference type="InterPro" id="IPR013783">
    <property type="entry name" value="Ig-like_fold"/>
</dbReference>
<evidence type="ECO:0000256" key="3">
    <source>
        <dbReference type="ARBA" id="ARBA00023157"/>
    </source>
</evidence>
<name>A0ABN8Q6D8_9CNID</name>
<keyword evidence="3" id="KW-1015">Disulfide bond</keyword>
<evidence type="ECO:0000256" key="7">
    <source>
        <dbReference type="SAM" id="Phobius"/>
    </source>
</evidence>
<keyword evidence="8" id="KW-0732">Signal</keyword>
<dbReference type="InterPro" id="IPR003599">
    <property type="entry name" value="Ig_sub"/>
</dbReference>
<protein>
    <recommendedName>
        <fullName evidence="9">Ig-like domain-containing protein</fullName>
    </recommendedName>
</protein>
<keyword evidence="7" id="KW-0812">Transmembrane</keyword>
<feature type="domain" description="Ig-like" evidence="9">
    <location>
        <begin position="156"/>
        <end position="232"/>
    </location>
</feature>
<organism evidence="10 11">
    <name type="scientific">Porites lobata</name>
    <dbReference type="NCBI Taxonomy" id="104759"/>
    <lineage>
        <taxon>Eukaryota</taxon>
        <taxon>Metazoa</taxon>
        <taxon>Cnidaria</taxon>
        <taxon>Anthozoa</taxon>
        <taxon>Hexacorallia</taxon>
        <taxon>Scleractinia</taxon>
        <taxon>Fungiina</taxon>
        <taxon>Poritidae</taxon>
        <taxon>Porites</taxon>
    </lineage>
</organism>
<sequence length="594" mass="65977">MISCALLISLFLQVLLSSQYTDAMFAWTAPSPAWNQTVAGSNNVQTVVMRVLQGTTNYRVTWKYNLLGDQTIRLKQFSIRHGSGVPDDIGDVIGSSSMLYDRHNYRTRFRLNSTSKFSTLTINRITQKENATFQCRMQEGGNTWAYNVRIEVIVTPVITYISADRTVNKGDTVLLDCKATGYPAPTINWTRVSDNSVVRMPLSISGKEYEGTYKCTADNGFGKPVSRDVSLTVQTPPVITSPAKDTWEIMAGESVTIECLAESDPSPSYVWKNTAGAVVADGRQLRLHKVNDSSGGNYICTATNKLGFDDRSIIVLVRRTKIYGTLAVDSEFKSGMEDISSDVAKEFAEPFKKEFDKLNSNTAGFDKSEFLRYRNGSIIVYFVLYFNLPVSTKEGTLQIKDAVERGAIGSYQVKNFKTIEEFEVDPTTSPSVRSIATHSSTASISPGKRVNKDTSDGPPWIIIGAAAGGAVLVIAIILLLICCLRKDNKKGGSEALARENEIEHSAVEEHTHEQKPVKKPGETLYAELRDLDQRQRPNKPSYPDALPPVKRPSPYERTDYAEITHFIKGDVNGQQQMWSPNGKKEPWIGMQMFC</sequence>
<dbReference type="PANTHER" id="PTHR11640:SF31">
    <property type="entry name" value="IRREGULAR CHIASM C-ROUGHEST PROTEIN-RELATED"/>
    <property type="match status" value="1"/>
</dbReference>
<dbReference type="SMART" id="SM00409">
    <property type="entry name" value="IG"/>
    <property type="match status" value="3"/>
</dbReference>
<feature type="region of interest" description="Disordered" evidence="6">
    <location>
        <begin position="429"/>
        <end position="452"/>
    </location>
</feature>
<dbReference type="InterPro" id="IPR036179">
    <property type="entry name" value="Ig-like_dom_sf"/>
</dbReference>
<feature type="compositionally biased region" description="Low complexity" evidence="6">
    <location>
        <begin position="434"/>
        <end position="445"/>
    </location>
</feature>
<feature type="region of interest" description="Disordered" evidence="6">
    <location>
        <begin position="501"/>
        <end position="554"/>
    </location>
</feature>
<evidence type="ECO:0000256" key="2">
    <source>
        <dbReference type="ARBA" id="ARBA00023136"/>
    </source>
</evidence>
<evidence type="ECO:0000256" key="5">
    <source>
        <dbReference type="ARBA" id="ARBA00023319"/>
    </source>
</evidence>
<feature type="domain" description="Ig-like" evidence="9">
    <location>
        <begin position="236"/>
        <end position="314"/>
    </location>
</feature>
<comment type="subcellular location">
    <subcellularLocation>
        <location evidence="1">Membrane</location>
        <topology evidence="1">Single-pass type I membrane protein</topology>
    </subcellularLocation>
</comment>
<keyword evidence="2 7" id="KW-0472">Membrane</keyword>
<evidence type="ECO:0000259" key="9">
    <source>
        <dbReference type="PROSITE" id="PS50835"/>
    </source>
</evidence>
<evidence type="ECO:0000256" key="6">
    <source>
        <dbReference type="SAM" id="MobiDB-lite"/>
    </source>
</evidence>
<gene>
    <name evidence="10" type="ORF">PLOB_00003075</name>
</gene>
<dbReference type="PANTHER" id="PTHR11640">
    <property type="entry name" value="NEPHRIN"/>
    <property type="match status" value="1"/>
</dbReference>
<keyword evidence="4" id="KW-0325">Glycoprotein</keyword>
<reference evidence="10 11" key="1">
    <citation type="submission" date="2022-05" db="EMBL/GenBank/DDBJ databases">
        <authorList>
            <consortium name="Genoscope - CEA"/>
            <person name="William W."/>
        </authorList>
    </citation>
    <scope>NUCLEOTIDE SEQUENCE [LARGE SCALE GENOMIC DNA]</scope>
</reference>
<feature type="chain" id="PRO_5046098208" description="Ig-like domain-containing protein" evidence="8">
    <location>
        <begin position="18"/>
        <end position="594"/>
    </location>
</feature>
<feature type="signal peptide" evidence="8">
    <location>
        <begin position="1"/>
        <end position="17"/>
    </location>
</feature>
<evidence type="ECO:0000256" key="1">
    <source>
        <dbReference type="ARBA" id="ARBA00004479"/>
    </source>
</evidence>
<comment type="caution">
    <text evidence="10">The sequence shown here is derived from an EMBL/GenBank/DDBJ whole genome shotgun (WGS) entry which is preliminary data.</text>
</comment>
<dbReference type="SUPFAM" id="SSF48726">
    <property type="entry name" value="Immunoglobulin"/>
    <property type="match status" value="3"/>
</dbReference>
<dbReference type="PROSITE" id="PS50835">
    <property type="entry name" value="IG_LIKE"/>
    <property type="match status" value="2"/>
</dbReference>
<accession>A0ABN8Q6D8</accession>
<dbReference type="Proteomes" id="UP001159405">
    <property type="component" value="Unassembled WGS sequence"/>
</dbReference>
<keyword evidence="11" id="KW-1185">Reference proteome</keyword>
<feature type="transmembrane region" description="Helical" evidence="7">
    <location>
        <begin position="460"/>
        <end position="484"/>
    </location>
</feature>
<dbReference type="SMART" id="SM00408">
    <property type="entry name" value="IGc2"/>
    <property type="match status" value="2"/>
</dbReference>
<keyword evidence="7" id="KW-1133">Transmembrane helix</keyword>
<dbReference type="InterPro" id="IPR003598">
    <property type="entry name" value="Ig_sub2"/>
</dbReference>